<evidence type="ECO:0000256" key="4">
    <source>
        <dbReference type="ARBA" id="ARBA00023015"/>
    </source>
</evidence>
<name>A0A5M8PQ73_9LECA</name>
<dbReference type="GO" id="GO:0003712">
    <property type="term" value="F:transcription coregulator activity"/>
    <property type="evidence" value="ECO:0007669"/>
    <property type="project" value="InterPro"/>
</dbReference>
<keyword evidence="5 9" id="KW-0010">Activator</keyword>
<keyword evidence="7 9" id="KW-0539">Nucleus</keyword>
<dbReference type="Proteomes" id="UP000324767">
    <property type="component" value="Unassembled WGS sequence"/>
</dbReference>
<organism evidence="10 11">
    <name type="scientific">Lasallia pustulata</name>
    <dbReference type="NCBI Taxonomy" id="136370"/>
    <lineage>
        <taxon>Eukaryota</taxon>
        <taxon>Fungi</taxon>
        <taxon>Dikarya</taxon>
        <taxon>Ascomycota</taxon>
        <taxon>Pezizomycotina</taxon>
        <taxon>Lecanoromycetes</taxon>
        <taxon>OSLEUM clade</taxon>
        <taxon>Umbilicariomycetidae</taxon>
        <taxon>Umbilicariales</taxon>
        <taxon>Umbilicariaceae</taxon>
        <taxon>Lasallia</taxon>
    </lineage>
</organism>
<dbReference type="OrthoDB" id="5322661at2759"/>
<dbReference type="PANTHER" id="PTHR35784">
    <property type="entry name" value="MEDIATOR OF RNA POLYMERASE II TRANSCRIPTION SUBUNIT 5"/>
    <property type="match status" value="1"/>
</dbReference>
<dbReference type="GO" id="GO:0006357">
    <property type="term" value="P:regulation of transcription by RNA polymerase II"/>
    <property type="evidence" value="ECO:0007669"/>
    <property type="project" value="InterPro"/>
</dbReference>
<comment type="similarity">
    <text evidence="2 9">Belongs to the Mediator complex subunit 5 family.</text>
</comment>
<evidence type="ECO:0000256" key="2">
    <source>
        <dbReference type="ARBA" id="ARBA00008782"/>
    </source>
</evidence>
<dbReference type="Pfam" id="PF08689">
    <property type="entry name" value="Med5"/>
    <property type="match status" value="1"/>
</dbReference>
<gene>
    <name evidence="9" type="primary">MED5</name>
    <name evidence="10" type="ORF">FRX48_06115</name>
</gene>
<evidence type="ECO:0000256" key="5">
    <source>
        <dbReference type="ARBA" id="ARBA00023159"/>
    </source>
</evidence>
<evidence type="ECO:0000313" key="10">
    <source>
        <dbReference type="EMBL" id="KAA6410692.1"/>
    </source>
</evidence>
<dbReference type="EMBL" id="VXIT01000009">
    <property type="protein sequence ID" value="KAA6410692.1"/>
    <property type="molecule type" value="Genomic_DNA"/>
</dbReference>
<dbReference type="InterPro" id="IPR014801">
    <property type="entry name" value="Mediator_Med5_fun"/>
</dbReference>
<comment type="function">
    <text evidence="9">Component of the Mediator complex, a coactivator involved in the regulated transcription of nearly all RNA polymerase II-dependent genes. Mediator functions as a bridge to convey information from gene-specific regulatory proteins to the basal RNA polymerase II transcription machinery. Mediator is recruited to promoters by direct interactions with regulatory proteins and serves as a scaffold for the assembly of a functional preinitiation complex with RNA polymerase II and the general transcription factors.</text>
</comment>
<keyword evidence="4 9" id="KW-0805">Transcription regulation</keyword>
<evidence type="ECO:0000256" key="1">
    <source>
        <dbReference type="ARBA" id="ARBA00004123"/>
    </source>
</evidence>
<dbReference type="GO" id="GO:0016592">
    <property type="term" value="C:mediator complex"/>
    <property type="evidence" value="ECO:0007669"/>
    <property type="project" value="InterPro"/>
</dbReference>
<accession>A0A5M8PQ73</accession>
<evidence type="ECO:0000313" key="11">
    <source>
        <dbReference type="Proteomes" id="UP000324767"/>
    </source>
</evidence>
<evidence type="ECO:0000256" key="6">
    <source>
        <dbReference type="ARBA" id="ARBA00023163"/>
    </source>
</evidence>
<dbReference type="PANTHER" id="PTHR35784:SF1">
    <property type="entry name" value="MEDIATOR OF RNA POLYMERASE II TRANSCRIPTION SUBUNIT 5"/>
    <property type="match status" value="1"/>
</dbReference>
<comment type="subcellular location">
    <subcellularLocation>
        <location evidence="1 9">Nucleus</location>
    </subcellularLocation>
</comment>
<comment type="caution">
    <text evidence="10">The sequence shown here is derived from an EMBL/GenBank/DDBJ whole genome shotgun (WGS) entry which is preliminary data.</text>
</comment>
<evidence type="ECO:0000256" key="3">
    <source>
        <dbReference type="ARBA" id="ARBA00020628"/>
    </source>
</evidence>
<reference evidence="10 11" key="1">
    <citation type="submission" date="2019-09" db="EMBL/GenBank/DDBJ databases">
        <title>The hologenome of the rock-dwelling lichen Lasallia pustulata.</title>
        <authorList>
            <person name="Greshake Tzovaras B."/>
            <person name="Segers F."/>
            <person name="Bicker A."/>
            <person name="Dal Grande F."/>
            <person name="Otte J."/>
            <person name="Hankeln T."/>
            <person name="Schmitt I."/>
            <person name="Ebersberger I."/>
        </authorList>
    </citation>
    <scope>NUCLEOTIDE SEQUENCE [LARGE SCALE GENOMIC DNA]</scope>
    <source>
        <strain evidence="10">A1-1</strain>
    </source>
</reference>
<proteinExistence type="inferred from homology"/>
<protein>
    <recommendedName>
        <fullName evidence="3 9">Mediator of RNA polymerase II transcription subunit 5</fullName>
    </recommendedName>
    <alternativeName>
        <fullName evidence="8 9">Mediator complex subunit 5</fullName>
    </alternativeName>
</protein>
<keyword evidence="6 9" id="KW-0804">Transcription</keyword>
<dbReference type="AlphaFoldDB" id="A0A5M8PQ73"/>
<comment type="subunit">
    <text evidence="9">Component of the Mediator complex.</text>
</comment>
<evidence type="ECO:0000256" key="8">
    <source>
        <dbReference type="ARBA" id="ARBA00031256"/>
    </source>
</evidence>
<sequence>MTPSLIKEWHKFFAISLRQRVDSPTFQRLVNTLYCRNPLSGRFIVQALVEQRQKRNVLDPRMLLFIEDLLHLKQVNLADVLLSLFEPFETELRAARGKSDNFPNSGPSFEIAVLQALATEVSEGRRPETREEAILVLRCLLHWIAAHRDYSQGANGPSEVLYSTWEALGFLVAELGNNVIVSELLRRSLPADIKRSLVHTFPSFIGLFPQRNLQLAHALDFFMKQAGLYDAIDDALGTNLLDAADLEALSYQQSVPDSPVVLTRAYLYVFLNSMLIGRPLFDETPVSELLLARYRNDSTSLVTDLITASFDVLANAMYRNEPNDLIFLIRSFLVNRLPIFLSVLAGALFPPMTVEYCITQALNHVDPAAFQSFTQMFNPLDSSGMLSEARQEFLFACALHKLIPEQSIERLIGDLPMQSLPEAGKYVKEDLVAQCTANPGRIEELIGELENMEGNAGEIASALVEIIQSLCASKDTMTLKCVCGALSRRTQALDVIMLFTRPFSLLQPLCQLLDNWVVEEDQGEHQPVYDEFGGVFLLVYVTRHRYDLQQHDLGVSGQVSFVLKYLHAGSSSRSLKDLSSEEFQQLGAWIRGLFETEAITNELISTCKPQEFYLLVATLFKQSLAACQAGVLSLDVLKSGFEYLLEPFLLPSLVGGLAWFTQTIWEMNGQSKELDNTLSALQALLKPNSMSGESSAIHSAVLSIIARPLEHSLVHIQRHQPRRQDIDPLLSVLRLHSHAQRSDATSPTELDLWSSTNGGGLSAAVRHTFRTLTQWGLAASLDLAPPPSYTHRQLLVVVRILGADAVLQTILDEIMNGEASTFEDVALDVAAALICAPSGAYPAIPNGMFSDAPKRQLTLRDALQLSYADAFKLSKDNSYRAALTVRLYRRVEGLLQTVANHTTNVIPVTDEMMVDLDSAAARGQISGTSAVGGPHTDINDVLAEVEQDIAVQEFLTGSNAFGEIS</sequence>
<evidence type="ECO:0000256" key="7">
    <source>
        <dbReference type="ARBA" id="ARBA00023242"/>
    </source>
</evidence>
<evidence type="ECO:0000256" key="9">
    <source>
        <dbReference type="RuleBase" id="RU364142"/>
    </source>
</evidence>